<evidence type="ECO:0000313" key="4">
    <source>
        <dbReference type="Proteomes" id="UP001208570"/>
    </source>
</evidence>
<dbReference type="SUPFAM" id="SSF52980">
    <property type="entry name" value="Restriction endonuclease-like"/>
    <property type="match status" value="1"/>
</dbReference>
<dbReference type="EMBL" id="JAODUP010000819">
    <property type="protein sequence ID" value="KAK2143704.1"/>
    <property type="molecule type" value="Genomic_DNA"/>
</dbReference>
<keyword evidence="1" id="KW-1133">Transmembrane helix</keyword>
<reference evidence="3" key="1">
    <citation type="journal article" date="2023" name="Mol. Biol. Evol.">
        <title>Third-Generation Sequencing Reveals the Adaptive Role of the Epigenome in Three Deep-Sea Polychaetes.</title>
        <authorList>
            <person name="Perez M."/>
            <person name="Aroh O."/>
            <person name="Sun Y."/>
            <person name="Lan Y."/>
            <person name="Juniper S.K."/>
            <person name="Young C.R."/>
            <person name="Angers B."/>
            <person name="Qian P.Y."/>
        </authorList>
    </citation>
    <scope>NUCLEOTIDE SEQUENCE</scope>
    <source>
        <strain evidence="3">P08H-3</strain>
    </source>
</reference>
<dbReference type="GO" id="GO:0006281">
    <property type="term" value="P:DNA repair"/>
    <property type="evidence" value="ECO:0007669"/>
    <property type="project" value="UniProtKB-ARBA"/>
</dbReference>
<organism evidence="3 4">
    <name type="scientific">Paralvinella palmiformis</name>
    <dbReference type="NCBI Taxonomy" id="53620"/>
    <lineage>
        <taxon>Eukaryota</taxon>
        <taxon>Metazoa</taxon>
        <taxon>Spiralia</taxon>
        <taxon>Lophotrochozoa</taxon>
        <taxon>Annelida</taxon>
        <taxon>Polychaeta</taxon>
        <taxon>Sedentaria</taxon>
        <taxon>Canalipalpata</taxon>
        <taxon>Terebellida</taxon>
        <taxon>Terebelliformia</taxon>
        <taxon>Alvinellidae</taxon>
        <taxon>Paralvinella</taxon>
    </lineage>
</organism>
<dbReference type="InterPro" id="IPR011604">
    <property type="entry name" value="PDDEXK-like_dom_sf"/>
</dbReference>
<keyword evidence="4" id="KW-1185">Reference proteome</keyword>
<dbReference type="Pfam" id="PF09588">
    <property type="entry name" value="YqaJ"/>
    <property type="match status" value="1"/>
</dbReference>
<dbReference type="InterPro" id="IPR011335">
    <property type="entry name" value="Restrct_endonuc-II-like"/>
</dbReference>
<protein>
    <recommendedName>
        <fullName evidence="2">YqaJ viral recombinase domain-containing protein</fullName>
    </recommendedName>
</protein>
<sequence>MRNRRSLEAHNQFESGWVKTVLYYNPIDIPHCILKADVTPSQRVNDTPHHPWIGLHEKDRVVIAAHCDCMAGLGESCSHVAALWFKVEAAFYKKSANKKLYQQSKQNRYGAPRISTDKEEKKLLDSLVSCSLKPVGLSLPQQLTSLYKQEYASMTLTELNSEVEEIVTDAEVKYVVKSTVNQAACTAWFQMCAGHITSSRAHSILHTRLDHPSASLVKGICSDSCKLLHDAATTWGKEHETDALLAYSNIGGHTKFQLSKMGLCLCKEFPYIGASPDGLACCDCHASRVVEVKCPFTHRNSSLDTMRADPSFCLGKDLNLKCGHAYYAQIILFLPIEIKLGELVGQNGTWEQNGVILILYQIKFNATLYKIRAGFRNANAIWIQIWSQVEFTGKSMNCSLDKQWKYGSSTLGVETVDIPGGQLKISAGQNIGIYFPADAWMALRFKEVNPKYSLYGSPFIPGGGILSLGKYLNFYHIGYLNKLAIEFYLRSDQPLVTATIPTTETTTAATTTDMLDDITSTNIPHLLSLTGIKTNQVLIISIAVTFGVLLLFGITLGCVLFRRRRHEVEASNRHHEQVNTCYGMTLANADSRHVHQPGTKLTNAKDELNTLTTMGNIYNTVNSGIYFQLNEAEMVKY</sequence>
<accession>A0AAD9IZP5</accession>
<feature type="domain" description="YqaJ viral recombinase" evidence="2">
    <location>
        <begin position="188"/>
        <end position="330"/>
    </location>
</feature>
<evidence type="ECO:0000256" key="1">
    <source>
        <dbReference type="SAM" id="Phobius"/>
    </source>
</evidence>
<dbReference type="InterPro" id="IPR019080">
    <property type="entry name" value="YqaJ_viral_recombinase"/>
</dbReference>
<feature type="transmembrane region" description="Helical" evidence="1">
    <location>
        <begin position="537"/>
        <end position="561"/>
    </location>
</feature>
<evidence type="ECO:0000313" key="3">
    <source>
        <dbReference type="EMBL" id="KAK2143704.1"/>
    </source>
</evidence>
<dbReference type="Gene3D" id="3.90.320.10">
    <property type="match status" value="1"/>
</dbReference>
<proteinExistence type="predicted"/>
<evidence type="ECO:0000259" key="2">
    <source>
        <dbReference type="Pfam" id="PF09588"/>
    </source>
</evidence>
<comment type="caution">
    <text evidence="3">The sequence shown here is derived from an EMBL/GenBank/DDBJ whole genome shotgun (WGS) entry which is preliminary data.</text>
</comment>
<gene>
    <name evidence="3" type="ORF">LSH36_819g02023</name>
</gene>
<dbReference type="AlphaFoldDB" id="A0AAD9IZP5"/>
<keyword evidence="1" id="KW-0472">Membrane</keyword>
<name>A0AAD9IZP5_9ANNE</name>
<dbReference type="CDD" id="cd22343">
    <property type="entry name" value="PDDEXK_lambda_exonuclease-like"/>
    <property type="match status" value="1"/>
</dbReference>
<dbReference type="PANTHER" id="PTHR47526:SF3">
    <property type="entry name" value="PHD-TYPE DOMAIN-CONTAINING PROTEIN"/>
    <property type="match status" value="1"/>
</dbReference>
<dbReference type="Proteomes" id="UP001208570">
    <property type="component" value="Unassembled WGS sequence"/>
</dbReference>
<dbReference type="PANTHER" id="PTHR47526">
    <property type="entry name" value="ATP-DEPENDENT DNA HELICASE"/>
    <property type="match status" value="1"/>
</dbReference>
<keyword evidence="1" id="KW-0812">Transmembrane</keyword>